<accession>A0A4Z2D4P3</accession>
<feature type="compositionally biased region" description="Polar residues" evidence="10">
    <location>
        <begin position="1662"/>
        <end position="1694"/>
    </location>
</feature>
<keyword evidence="14" id="KW-1185">Reference proteome</keyword>
<comment type="similarity">
    <text evidence="2">Belongs to the RRM Spen family.</text>
</comment>
<feature type="region of interest" description="Disordered" evidence="10">
    <location>
        <begin position="2669"/>
        <end position="2709"/>
    </location>
</feature>
<dbReference type="Proteomes" id="UP000311919">
    <property type="component" value="Unassembled WGS sequence"/>
</dbReference>
<evidence type="ECO:0000256" key="9">
    <source>
        <dbReference type="PROSITE-ProRule" id="PRU00176"/>
    </source>
</evidence>
<dbReference type="FunFam" id="3.30.70.330:FF:000088">
    <property type="entry name" value="msx2-interacting protein-like isoform X1"/>
    <property type="match status" value="1"/>
</dbReference>
<dbReference type="Pfam" id="PF00076">
    <property type="entry name" value="RRM_1"/>
    <property type="match status" value="1"/>
</dbReference>
<sequence length="3061" mass="334113">MNVSPRFQNEHRGLKISHLPLRSSDTNLREGLFHEYKKHGKITSVFVRGQDEERICIITFKKSEDAEKALASSKGKVFFGTQISVQPHEGLNSEDPDLCPPEHALDEYHPKATKTLFVGNLCSGTITQDELRRTFRGYGEIIEIDIKIQANQPGTSYAFIQYGDIKSVVRALKEQEAIRVGGKPVKLGFGKSQPTNVVWLDNLSPTINEAFLSRQFGRYGQLSHVVLDRKSMRALLYFDNVEVAQHAVNETRNRALVGRKVQIDYAGYECQVAFMKKLAKHGSFGQVYENYKERLQEVLSLLPYGSVIPYLGDRQRYFVDSQREHFPSGNTKFSYRRSNCLRNSPVDHSSKYEQSLSRAKCAPSVSPHNRSHQSSDRRRTFITSSPDDLKISSNWICSHGNRNSHSGKSDTKIVQNEDRSSILSHRRHQHNETSIKSKSLRYLSHAEVKSDISSRTHVDHSSLRSRGQLLEETDDISSGSFSSGFTNDDSFFETSSLKHSNGSSEYSAPTSKLLSHVRDHVLNSDKRRNVDSDASQKSSRINRYEVESLDECSYSLNKKHTLKTRDSMSPQTRVAPMRSSVGRSRMTSSQHGVHSVTDRNLDSRQSSQECPGENNDQRHNKAGFHSQGRGLLKPPDPDYSSPNYSAKPKRVMLSRVTSIYKDVEHSRQANISTVSPISPDDAAYNKSEGAYERVSNSMCSDIPSAVKSHDTLTKLEMERAKLLRELSLLNNEVIGGSRGKAGSITLNKDNSSRKRTPSSSFFNDLPSTKLKCVENSYKCEPVSVQSPTFTNDNLTSPEFRKSASSAHSIRLMSTSHDSKCELSCSKQGVCTLPTDCHSNITDVASPTRRRFLQAHDLRNIHSNPRLETVFSATVISTATSPSVLTMSVSRQPVLMTSSPRMAIAPEPTSPLIHISPPSSPMIMDKLSYTSTPSTSLSSSVLSASNSGSIISSHANLCSRDPRLALHHTQLYNDVPPPPPEIFKLPLWVDTSPHTEIMVSNLVTSSLMKTQSPGFKKSLCDVEPDISVQDSSGCSLDERIRLLDVQLLKSEKARPTVDYSKFRIRRKAEANSTPQSTEISSASQCITGVSVISCSPHSPIMTTSACPITTRSELTVTDIVGSGLSVSCSSASISSTSPILSNSTPLNLVKPADTSEFVKSMLSFSKPSPSTPCDISNNPLSNEMLTTSRHATLVPLSQSSFLTRLPRSSVSNSLSTANSIQTSVSFCSKQKSANSCNIHFNVGNVEHSSLSGAHPVGVATRMPSVKMYCGSDATKPENNDLVDKGDIKSNTTRDIFDYVEKPEPVVLSHSLTISSAEYNTSVSHITDNQKCSDVSSKAGVHGVSPLLGASNGFPTKSSQKQLTYPTSSCLKSSPRDDNVNSNKCKSTPLFNVPLTNTKKTQKLDSSRPILDDFVFQNSLGGNASKTNRLKKPQLKISSSSLPTKHKPSTTSHSKDVISTSTANKVMLRNISVAKSKTSQKVSRKNISKKLESTSVSTLQKDSLPNNKSQLTVDSNQSTSSANNYSSLCSERKPISPHSKKRKNVRDIKKKVIDSEDSDWEPNTITSSQHPSGELLDPDSSTESHYESMYDKIKRRANQSVTKPVNSVMKRDALQRLLKNKGRELKKPYSNKSLIDSDTDECLSDDSSIHSDDTSNTSTKHSTKPNSSSNEIMSKSIRRNISTTSGAKSHNSSSLSPKRKRIVADSEASGLKESSRKTRGRKAKKSNVSSKPRSLNTQVRRNHKGVEQRESVTTSNCRSITRRKKPCMQKENISTRGNESKIVSGSIDLTVQSKTHKEKAVLPANKQCPVKKTHRSLVHRVFASTDSSSLSSMISESSDDDLSSNQVPALSVREKIDETDIIEVSNCQSTKTKSPTLQLSRSCSPEDLRADAAIRHTFGAFTAPFICFKTDPSHGSTIKHNPPQNADVNTKFSPNSEDSKPTPPTLPMTDSSFNGDQQSIGVLATKPQARDPSDWNIFSSLAKQSTPIKDDIMHQHLSSTSGLAVESDELPVNFTADASYDTEDELPSLEKHDDDEANFPCESSILLHERNSPNNHVGSLNTYNDDDLPPPVVSDVSHQLNFSSLPSAVETVPDIIEEVIYDGLEVPIQDETHLTTNTSIKSDSCRNSPIVNKSVADVLHNVIEPTSKNLFMDITSHVDPENISNTSLNVKSSVAVPIITSSLSTVSAQSIVFTSVPMLNVTTQSSEVPIVSKSMLVTISTTTPTNLSSSNCVLRADREASVSQSYPSVSFSLNSVPQNHIAVILPTTTVSFPLTSFVTMSSSISESSTNVTPSTSVIKLRSSPLSLTCSSTTTQNSVSLTDYQQSQSVTSHLPTTGITTPIRITTSLSSSTPTSHVSLSSVSQTGNAVFNPSDFTSYVQRVIERVKQEKDEETLQQREKVKRPKRNASISLPSVTCSTISYTNTSATITSSGVFSPNTVNLPNIAPISSPDVLKPSCVGNIDDKIVTVPVSIPYSHTVVQDSFSYTGNHVISPNPQCTNIADPPITSLHSQQLATNASIEQNLCLPECNNLNDDIHSRDPVDETIEAVVNGEFDEKEYVLKLLKGNFIPNGHYRTLSGTIGSPTSHPDIFTLVSDVSSIKGDHQSGISGTVCMESPCSTVNAGVHSSCTLSVNKGFPDPIISINQSSSVLTPMHVLTFVAAGAATSTSQHKSTSAISPNVPTQSLANLSTSTHHLPSASNPSSSTSDNVSSVTPLTAYASIPNRSDSLPTDSTNTQIGEFAARLANNPFTTYFYSLLTQKQLSPSLSPSIASGDTICQRPADNPSLPLCSSSTLKNLSIPNASVSGDTADYLAAATMAAMAAMAGPTQDMTTFSQTVASASYSDSKSISTDNQLLQLWSAAHLEIQEYPIIWRGRLSLKNEEVFVNMHYVSGNQDLLKICMSVISEQQVALTNIATSSNSLGSSMTTDAIAPTHQPLKIVQRMRLEASQLEGVQRKLRQLNDFCMCLTLAAAPPQTSDASLTNEQIRMNRILCDGFIKYMLEKCAAGIINVCHPCTQQNMYVIHIFPPCEFSRCQLQGYAPALYHSLEENPIPHVLTVITTV</sequence>
<dbReference type="GO" id="GO:0003723">
    <property type="term" value="F:RNA binding"/>
    <property type="evidence" value="ECO:0007669"/>
    <property type="project" value="UniProtKB-UniRule"/>
</dbReference>
<dbReference type="EMBL" id="SKCS01000294">
    <property type="protein sequence ID" value="TNN11436.1"/>
    <property type="molecule type" value="Genomic_DNA"/>
</dbReference>
<feature type="compositionally biased region" description="Polar residues" evidence="10">
    <location>
        <begin position="581"/>
        <end position="592"/>
    </location>
</feature>
<feature type="compositionally biased region" description="Polar residues" evidence="10">
    <location>
        <begin position="1946"/>
        <end position="1955"/>
    </location>
</feature>
<evidence type="ECO:0000256" key="8">
    <source>
        <dbReference type="ARBA" id="ARBA00023242"/>
    </source>
</evidence>
<protein>
    <submittedName>
        <fullName evidence="13">Spen</fullName>
    </submittedName>
</protein>
<evidence type="ECO:0000256" key="5">
    <source>
        <dbReference type="ARBA" id="ARBA00023015"/>
    </source>
</evidence>
<evidence type="ECO:0000259" key="11">
    <source>
        <dbReference type="PROSITE" id="PS50102"/>
    </source>
</evidence>
<dbReference type="PANTHER" id="PTHR23189">
    <property type="entry name" value="RNA RECOGNITION MOTIF-CONTAINING"/>
    <property type="match status" value="1"/>
</dbReference>
<feature type="region of interest" description="Disordered" evidence="10">
    <location>
        <begin position="1914"/>
        <end position="1955"/>
    </location>
</feature>
<keyword evidence="5" id="KW-0805">Transcription regulation</keyword>
<evidence type="ECO:0000256" key="1">
    <source>
        <dbReference type="ARBA" id="ARBA00004123"/>
    </source>
</evidence>
<dbReference type="SMART" id="SM00360">
    <property type="entry name" value="RRM"/>
    <property type="match status" value="3"/>
</dbReference>
<feature type="compositionally biased region" description="Polar residues" evidence="10">
    <location>
        <begin position="1559"/>
        <end position="1569"/>
    </location>
</feature>
<keyword evidence="4 9" id="KW-0694">RNA-binding</keyword>
<feature type="compositionally biased region" description="Low complexity" evidence="10">
    <location>
        <begin position="2695"/>
        <end position="2709"/>
    </location>
</feature>
<dbReference type="Gene3D" id="2.40.290.10">
    <property type="match status" value="1"/>
</dbReference>
<feature type="compositionally biased region" description="Polar residues" evidence="10">
    <location>
        <begin position="1724"/>
        <end position="1737"/>
    </location>
</feature>
<feature type="domain" description="RRM" evidence="11">
    <location>
        <begin position="114"/>
        <end position="192"/>
    </location>
</feature>
<keyword evidence="7" id="KW-0804">Transcription</keyword>
<dbReference type="Gene3D" id="3.30.70.330">
    <property type="match status" value="3"/>
</dbReference>
<dbReference type="InterPro" id="IPR034173">
    <property type="entry name" value="SHARP_RRM2"/>
</dbReference>
<reference evidence="13 14" key="1">
    <citation type="submission" date="2019-03" db="EMBL/GenBank/DDBJ databases">
        <title>An improved genome assembly of the fluke Schistosoma japonicum.</title>
        <authorList>
            <person name="Hu W."/>
            <person name="Luo F."/>
            <person name="Yin M."/>
            <person name="Mo X."/>
            <person name="Sun C."/>
            <person name="Wu Q."/>
            <person name="Zhu B."/>
            <person name="Xiang M."/>
            <person name="Wang J."/>
            <person name="Wang Y."/>
            <person name="Zhang T."/>
            <person name="Xu B."/>
            <person name="Zheng H."/>
            <person name="Feng Z."/>
        </authorList>
    </citation>
    <scope>NUCLEOTIDE SEQUENCE [LARGE SCALE GENOMIC DNA]</scope>
    <source>
        <strain evidence="13">HuSjv2</strain>
        <tissue evidence="13">Worms</tissue>
    </source>
</reference>
<feature type="compositionally biased region" description="Polar residues" evidence="10">
    <location>
        <begin position="1491"/>
        <end position="1527"/>
    </location>
</feature>
<dbReference type="Pfam" id="PF07744">
    <property type="entry name" value="SPOC"/>
    <property type="match status" value="1"/>
</dbReference>
<feature type="region of interest" description="Disordered" evidence="10">
    <location>
        <begin position="1473"/>
        <end position="1586"/>
    </location>
</feature>
<feature type="region of interest" description="Disordered" evidence="10">
    <location>
        <begin position="1420"/>
        <end position="1461"/>
    </location>
</feature>
<evidence type="ECO:0000256" key="2">
    <source>
        <dbReference type="ARBA" id="ARBA00005387"/>
    </source>
</evidence>
<dbReference type="FunFam" id="2.40.290.10:FF:000002">
    <property type="entry name" value="Spen family transcriptional repressor"/>
    <property type="match status" value="1"/>
</dbReference>
<evidence type="ECO:0000256" key="7">
    <source>
        <dbReference type="ARBA" id="ARBA00023163"/>
    </source>
</evidence>
<feature type="compositionally biased region" description="Polar residues" evidence="10">
    <location>
        <begin position="1434"/>
        <end position="1461"/>
    </location>
</feature>
<dbReference type="InterPro" id="IPR012677">
    <property type="entry name" value="Nucleotide-bd_a/b_plait_sf"/>
</dbReference>
<feature type="region of interest" description="Disordered" evidence="10">
    <location>
        <begin position="1350"/>
        <end position="1391"/>
    </location>
</feature>
<dbReference type="SUPFAM" id="SSF54928">
    <property type="entry name" value="RNA-binding domain, RBD"/>
    <property type="match status" value="2"/>
</dbReference>
<dbReference type="InterPro" id="IPR010912">
    <property type="entry name" value="SPOC_met"/>
</dbReference>
<feature type="compositionally biased region" description="Polar residues" evidence="10">
    <location>
        <begin position="1351"/>
        <end position="1370"/>
    </location>
</feature>
<dbReference type="SUPFAM" id="SSF100939">
    <property type="entry name" value="SPOC domain-like"/>
    <property type="match status" value="1"/>
</dbReference>
<dbReference type="InterPro" id="IPR012921">
    <property type="entry name" value="SPOC_C"/>
</dbReference>
<feature type="region of interest" description="Disordered" evidence="10">
    <location>
        <begin position="448"/>
        <end position="475"/>
    </location>
</feature>
<feature type="region of interest" description="Disordered" evidence="10">
    <location>
        <begin position="344"/>
        <end position="385"/>
    </location>
</feature>
<feature type="region of interest" description="Disordered" evidence="10">
    <location>
        <begin position="2048"/>
        <end position="2068"/>
    </location>
</feature>
<gene>
    <name evidence="13" type="ORF">EWB00_004597</name>
</gene>
<feature type="compositionally biased region" description="Polar residues" evidence="10">
    <location>
        <begin position="2050"/>
        <end position="2061"/>
    </location>
</feature>
<feature type="compositionally biased region" description="Polar residues" evidence="10">
    <location>
        <begin position="2669"/>
        <end position="2693"/>
    </location>
</feature>
<feature type="region of interest" description="Disordered" evidence="10">
    <location>
        <begin position="1617"/>
        <end position="1776"/>
    </location>
</feature>
<dbReference type="InterPro" id="IPR000504">
    <property type="entry name" value="RRM_dom"/>
</dbReference>
<evidence type="ECO:0000256" key="3">
    <source>
        <dbReference type="ARBA" id="ARBA00022553"/>
    </source>
</evidence>
<feature type="compositionally biased region" description="Basic and acidic residues" evidence="10">
    <location>
        <begin position="448"/>
        <end position="462"/>
    </location>
</feature>
<dbReference type="STRING" id="6182.A0A4Z2D4P3"/>
<dbReference type="InterPro" id="IPR034175">
    <property type="entry name" value="SHARP_RRM4"/>
</dbReference>
<dbReference type="CDD" id="cd21543">
    <property type="entry name" value="SPOC_SHARP"/>
    <property type="match status" value="1"/>
</dbReference>
<feature type="region of interest" description="Disordered" evidence="10">
    <location>
        <begin position="560"/>
        <end position="646"/>
    </location>
</feature>
<feature type="domain" description="RRM" evidence="11">
    <location>
        <begin position="196"/>
        <end position="268"/>
    </location>
</feature>
<dbReference type="OrthoDB" id="6407164at2759"/>
<dbReference type="CDD" id="cd12351">
    <property type="entry name" value="RRM4_SHARP"/>
    <property type="match status" value="1"/>
</dbReference>
<evidence type="ECO:0000256" key="6">
    <source>
        <dbReference type="ARBA" id="ARBA00023054"/>
    </source>
</evidence>
<comment type="caution">
    <text evidence="13">The sequence shown here is derived from an EMBL/GenBank/DDBJ whole genome shotgun (WGS) entry which is preliminary data.</text>
</comment>
<evidence type="ECO:0000259" key="12">
    <source>
        <dbReference type="PROSITE" id="PS50917"/>
    </source>
</evidence>
<evidence type="ECO:0000313" key="13">
    <source>
        <dbReference type="EMBL" id="TNN11436.1"/>
    </source>
</evidence>
<keyword evidence="8" id="KW-0539">Nucleus</keyword>
<comment type="subcellular location">
    <subcellularLocation>
        <location evidence="1">Nucleus</location>
    </subcellularLocation>
</comment>
<feature type="compositionally biased region" description="Polar residues" evidence="10">
    <location>
        <begin position="1914"/>
        <end position="1934"/>
    </location>
</feature>
<evidence type="ECO:0000256" key="4">
    <source>
        <dbReference type="ARBA" id="ARBA00022884"/>
    </source>
</evidence>
<proteinExistence type="inferred from homology"/>
<evidence type="ECO:0000256" key="10">
    <source>
        <dbReference type="SAM" id="MobiDB-lite"/>
    </source>
</evidence>
<feature type="domain" description="SPOC" evidence="12">
    <location>
        <begin position="2860"/>
        <end position="3061"/>
    </location>
</feature>
<name>A0A4Z2D4P3_SCHJA</name>
<feature type="domain" description="RRM" evidence="11">
    <location>
        <begin position="12"/>
        <end position="90"/>
    </location>
</feature>
<dbReference type="PROSITE" id="PS50917">
    <property type="entry name" value="SPOC"/>
    <property type="match status" value="1"/>
</dbReference>
<dbReference type="InterPro" id="IPR035979">
    <property type="entry name" value="RBD_domain_sf"/>
</dbReference>
<dbReference type="GO" id="GO:0005634">
    <property type="term" value="C:nucleus"/>
    <property type="evidence" value="ECO:0007669"/>
    <property type="project" value="UniProtKB-SubCell"/>
</dbReference>
<organism evidence="13 14">
    <name type="scientific">Schistosoma japonicum</name>
    <name type="common">Blood fluke</name>
    <dbReference type="NCBI Taxonomy" id="6182"/>
    <lineage>
        <taxon>Eukaryota</taxon>
        <taxon>Metazoa</taxon>
        <taxon>Spiralia</taxon>
        <taxon>Lophotrochozoa</taxon>
        <taxon>Platyhelminthes</taxon>
        <taxon>Trematoda</taxon>
        <taxon>Digenea</taxon>
        <taxon>Strigeidida</taxon>
        <taxon>Schistosomatoidea</taxon>
        <taxon>Schistosomatidae</taxon>
        <taxon>Schistosoma</taxon>
    </lineage>
</organism>
<dbReference type="CDD" id="cd12349">
    <property type="entry name" value="RRM2_SHARP"/>
    <property type="match status" value="1"/>
</dbReference>
<keyword evidence="6" id="KW-0175">Coiled coil</keyword>
<feature type="compositionally biased region" description="Basic and acidic residues" evidence="10">
    <location>
        <begin position="1543"/>
        <end position="1552"/>
    </location>
</feature>
<dbReference type="PROSITE" id="PS50102">
    <property type="entry name" value="RRM"/>
    <property type="match status" value="3"/>
</dbReference>
<keyword evidence="3" id="KW-0597">Phosphoprotein</keyword>
<evidence type="ECO:0000313" key="14">
    <source>
        <dbReference type="Proteomes" id="UP000311919"/>
    </source>
</evidence>
<dbReference type="InterPro" id="IPR016194">
    <property type="entry name" value="SPOC-like_C_dom_sf"/>
</dbReference>
<feature type="compositionally biased region" description="Polar residues" evidence="10">
    <location>
        <begin position="1378"/>
        <end position="1391"/>
    </location>
</feature>